<dbReference type="GO" id="GO:0005524">
    <property type="term" value="F:ATP binding"/>
    <property type="evidence" value="ECO:0007669"/>
    <property type="project" value="UniProtKB-KW"/>
</dbReference>
<reference evidence="9 10" key="1">
    <citation type="journal article" date="2017" name="Genome Biol. Evol.">
        <title>Phytophthora megakarya and P. palmivora, closely related causal agents of cacao black pod rot, underwent increases in genome sizes and gene numbers by different mechanisms.</title>
        <authorList>
            <person name="Ali S.S."/>
            <person name="Shao J."/>
            <person name="Lary D.J."/>
            <person name="Kronmiller B."/>
            <person name="Shen D."/>
            <person name="Strem M.D."/>
            <person name="Amoako-Attah I."/>
            <person name="Akrofi A.Y."/>
            <person name="Begoude B.A."/>
            <person name="Ten Hoopen G.M."/>
            <person name="Coulibaly K."/>
            <person name="Kebe B.I."/>
            <person name="Melnick R.L."/>
            <person name="Guiltinan M.J."/>
            <person name="Tyler B.M."/>
            <person name="Meinhardt L.W."/>
            <person name="Bailey B.A."/>
        </authorList>
    </citation>
    <scope>NUCLEOTIDE SEQUENCE [LARGE SCALE GENOMIC DNA]</scope>
    <source>
        <strain evidence="10">sbr112.9</strain>
    </source>
</reference>
<dbReference type="GO" id="GO:0140359">
    <property type="term" value="F:ABC-type transporter activity"/>
    <property type="evidence" value="ECO:0007669"/>
    <property type="project" value="InterPro"/>
</dbReference>
<name>A0A2P4XGE7_9STRA</name>
<comment type="subcellular location">
    <subcellularLocation>
        <location evidence="1">Membrane</location>
        <topology evidence="1">Multi-pass membrane protein</topology>
    </subcellularLocation>
</comment>
<dbReference type="InterPro" id="IPR003593">
    <property type="entry name" value="AAA+_ATPase"/>
</dbReference>
<feature type="domain" description="ABC transporter" evidence="8">
    <location>
        <begin position="76"/>
        <end position="344"/>
    </location>
</feature>
<dbReference type="PROSITE" id="PS50893">
    <property type="entry name" value="ABC_TRANSPORTER_2"/>
    <property type="match status" value="1"/>
</dbReference>
<evidence type="ECO:0000313" key="10">
    <source>
        <dbReference type="Proteomes" id="UP000237271"/>
    </source>
</evidence>
<dbReference type="GO" id="GO:0016020">
    <property type="term" value="C:membrane"/>
    <property type="evidence" value="ECO:0007669"/>
    <property type="project" value="UniProtKB-SubCell"/>
</dbReference>
<gene>
    <name evidence="9" type="ORF">PHPALM_19825</name>
</gene>
<dbReference type="InterPro" id="IPR027417">
    <property type="entry name" value="P-loop_NTPase"/>
</dbReference>
<protein>
    <submittedName>
        <fullName evidence="9">ATP-binding cassette (ABC) Superfamily</fullName>
    </submittedName>
</protein>
<evidence type="ECO:0000256" key="1">
    <source>
        <dbReference type="ARBA" id="ARBA00004141"/>
    </source>
</evidence>
<dbReference type="InterPro" id="IPR043926">
    <property type="entry name" value="ABCG_dom"/>
</dbReference>
<comment type="caution">
    <text evidence="9">The sequence shown here is derived from an EMBL/GenBank/DDBJ whole genome shotgun (WGS) entry which is preliminary data.</text>
</comment>
<evidence type="ECO:0000256" key="4">
    <source>
        <dbReference type="ARBA" id="ARBA00022741"/>
    </source>
</evidence>
<dbReference type="GO" id="GO:0016887">
    <property type="term" value="F:ATP hydrolysis activity"/>
    <property type="evidence" value="ECO:0007669"/>
    <property type="project" value="InterPro"/>
</dbReference>
<dbReference type="Pfam" id="PF01061">
    <property type="entry name" value="ABC2_membrane"/>
    <property type="match status" value="1"/>
</dbReference>
<dbReference type="OrthoDB" id="245989at2759"/>
<dbReference type="Proteomes" id="UP000237271">
    <property type="component" value="Unassembled WGS sequence"/>
</dbReference>
<dbReference type="Gene3D" id="3.40.50.300">
    <property type="entry name" value="P-loop containing nucleotide triphosphate hydrolases"/>
    <property type="match status" value="1"/>
</dbReference>
<evidence type="ECO:0000256" key="5">
    <source>
        <dbReference type="ARBA" id="ARBA00022840"/>
    </source>
</evidence>
<dbReference type="Pfam" id="PF19055">
    <property type="entry name" value="ABC2_membrane_7"/>
    <property type="match status" value="1"/>
</dbReference>
<dbReference type="InterPro" id="IPR003439">
    <property type="entry name" value="ABC_transporter-like_ATP-bd"/>
</dbReference>
<evidence type="ECO:0000256" key="3">
    <source>
        <dbReference type="ARBA" id="ARBA00022692"/>
    </source>
</evidence>
<dbReference type="AlphaFoldDB" id="A0A2P4XGE7"/>
<dbReference type="InterPro" id="IPR013525">
    <property type="entry name" value="ABC2_TM"/>
</dbReference>
<evidence type="ECO:0000256" key="6">
    <source>
        <dbReference type="ARBA" id="ARBA00022989"/>
    </source>
</evidence>
<evidence type="ECO:0000313" key="9">
    <source>
        <dbReference type="EMBL" id="POM64613.1"/>
    </source>
</evidence>
<dbReference type="FunFam" id="3.40.50.300:FF:000528">
    <property type="entry name" value="ABC transporter G family member 31"/>
    <property type="match status" value="1"/>
</dbReference>
<keyword evidence="10" id="KW-1185">Reference proteome</keyword>
<keyword evidence="3" id="KW-0812">Transmembrane</keyword>
<proteinExistence type="predicted"/>
<dbReference type="SMART" id="SM00382">
    <property type="entry name" value="AAA"/>
    <property type="match status" value="1"/>
</dbReference>
<keyword evidence="2" id="KW-0813">Transport</keyword>
<evidence type="ECO:0000259" key="8">
    <source>
        <dbReference type="PROSITE" id="PS50893"/>
    </source>
</evidence>
<evidence type="ECO:0000256" key="2">
    <source>
        <dbReference type="ARBA" id="ARBA00022448"/>
    </source>
</evidence>
<sequence>MRVPDVNRDAELPTTESKVSYESVVEAAFGHSQPQLEVRFSNLSVSCQATVLETQQQNDDATPDLPTIWNTLKHAVQHVVSAKKTTQHDILNGVSGVLRPGTMTLLLGQPGSGKSILLKTLSGRLRANGNQLSVSGEITYNGESQHLMAKQLPQLVAYVPQTDEHFPLLSVQETLLFAHAFSAGDQSDGTQHTPMLVGQDAGHHNREVLKSALDMIKNYPEDIKEQLGLQNCWNTVVGDNMVRGVSGGEKKRVTTGEMVLGFQPAVFMDEISTGLDSAATFDIHSTNYRADAGKNYGYFVAPAAPDVFELFDDVILLNEGEVMYYGPRDKVVDYFCGVGLQCPPNRDVADFLLDLGTPQQHVYEVGGGGVSPPRQAREFAETFQSSDIHLAVLNVLEGSVNHNKREWSAYFKLLPQFQRSVWTNTITLVFRQLLLIMRDMNTLRSRIVLVLVVAVVCSTAFKDMDPTNVPLVLGLIFQSAMFPLFEQTSQLSMFVQMRDVFYKQRSANFFQTSAYVLANVISQVPIALPESFVYGAFMYWIAGLEADIGRFILYDTSQLSMFAPRIRSCAVLIAKVILSAYSSQSR</sequence>
<evidence type="ECO:0000256" key="7">
    <source>
        <dbReference type="ARBA" id="ARBA00023136"/>
    </source>
</evidence>
<keyword evidence="7" id="KW-0472">Membrane</keyword>
<keyword evidence="6" id="KW-1133">Transmembrane helix</keyword>
<organism evidence="9 10">
    <name type="scientific">Phytophthora palmivora</name>
    <dbReference type="NCBI Taxonomy" id="4796"/>
    <lineage>
        <taxon>Eukaryota</taxon>
        <taxon>Sar</taxon>
        <taxon>Stramenopiles</taxon>
        <taxon>Oomycota</taxon>
        <taxon>Peronosporomycetes</taxon>
        <taxon>Peronosporales</taxon>
        <taxon>Peronosporaceae</taxon>
        <taxon>Phytophthora</taxon>
    </lineage>
</organism>
<dbReference type="Pfam" id="PF00005">
    <property type="entry name" value="ABC_tran"/>
    <property type="match status" value="1"/>
</dbReference>
<dbReference type="SUPFAM" id="SSF52540">
    <property type="entry name" value="P-loop containing nucleoside triphosphate hydrolases"/>
    <property type="match status" value="1"/>
</dbReference>
<dbReference type="EMBL" id="NCKW01011070">
    <property type="protein sequence ID" value="POM64613.1"/>
    <property type="molecule type" value="Genomic_DNA"/>
</dbReference>
<accession>A0A2P4XGE7</accession>
<dbReference type="PANTHER" id="PTHR19241">
    <property type="entry name" value="ATP-BINDING CASSETTE TRANSPORTER"/>
    <property type="match status" value="1"/>
</dbReference>
<keyword evidence="4" id="KW-0547">Nucleotide-binding</keyword>
<keyword evidence="5 9" id="KW-0067">ATP-binding</keyword>